<evidence type="ECO:0000313" key="5">
    <source>
        <dbReference type="EMBL" id="CAE7256758.1"/>
    </source>
</evidence>
<feature type="region of interest" description="Disordered" evidence="2">
    <location>
        <begin position="1575"/>
        <end position="1600"/>
    </location>
</feature>
<organism evidence="5 6">
    <name type="scientific">Symbiodinium natans</name>
    <dbReference type="NCBI Taxonomy" id="878477"/>
    <lineage>
        <taxon>Eukaryota</taxon>
        <taxon>Sar</taxon>
        <taxon>Alveolata</taxon>
        <taxon>Dinophyceae</taxon>
        <taxon>Suessiales</taxon>
        <taxon>Symbiodiniaceae</taxon>
        <taxon>Symbiodinium</taxon>
    </lineage>
</organism>
<feature type="region of interest" description="Disordered" evidence="2">
    <location>
        <begin position="57"/>
        <end position="129"/>
    </location>
</feature>
<dbReference type="InterPro" id="IPR000571">
    <property type="entry name" value="Znf_CCCH"/>
</dbReference>
<dbReference type="GO" id="GO:0008270">
    <property type="term" value="F:zinc ion binding"/>
    <property type="evidence" value="ECO:0007669"/>
    <property type="project" value="UniProtKB-KW"/>
</dbReference>
<feature type="region of interest" description="Disordered" evidence="2">
    <location>
        <begin position="661"/>
        <end position="701"/>
    </location>
</feature>
<evidence type="ECO:0000259" key="4">
    <source>
        <dbReference type="PROSITE" id="PS50158"/>
    </source>
</evidence>
<feature type="region of interest" description="Disordered" evidence="2">
    <location>
        <begin position="1323"/>
        <end position="1384"/>
    </location>
</feature>
<dbReference type="InterPro" id="IPR013103">
    <property type="entry name" value="RVT_2"/>
</dbReference>
<feature type="region of interest" description="Disordered" evidence="2">
    <location>
        <begin position="1"/>
        <end position="21"/>
    </location>
</feature>
<feature type="compositionally biased region" description="Basic and acidic residues" evidence="2">
    <location>
        <begin position="341"/>
        <end position="358"/>
    </location>
</feature>
<keyword evidence="1" id="KW-0863">Zinc-finger</keyword>
<protein>
    <submittedName>
        <fullName evidence="5">TY5A protein</fullName>
    </submittedName>
</protein>
<gene>
    <name evidence="5" type="primary">TY5A</name>
    <name evidence="5" type="ORF">SNAT2548_LOCUS13198</name>
</gene>
<evidence type="ECO:0000256" key="2">
    <source>
        <dbReference type="SAM" id="MobiDB-lite"/>
    </source>
</evidence>
<dbReference type="InterPro" id="IPR001878">
    <property type="entry name" value="Znf_CCHC"/>
</dbReference>
<dbReference type="EMBL" id="CAJNDS010001369">
    <property type="protein sequence ID" value="CAE7256758.1"/>
    <property type="molecule type" value="Genomic_DNA"/>
</dbReference>
<dbReference type="Pfam" id="PF07727">
    <property type="entry name" value="RVT_2"/>
    <property type="match status" value="1"/>
</dbReference>
<comment type="caution">
    <text evidence="5">The sequence shown here is derived from an EMBL/GenBank/DDBJ whole genome shotgun (WGS) entry which is preliminary data.</text>
</comment>
<feature type="region of interest" description="Disordered" evidence="2">
    <location>
        <begin position="316"/>
        <end position="358"/>
    </location>
</feature>
<dbReference type="CDD" id="cd09272">
    <property type="entry name" value="RNase_HI_RT_Ty1"/>
    <property type="match status" value="1"/>
</dbReference>
<feature type="domain" description="CCHC-type" evidence="4">
    <location>
        <begin position="653"/>
        <end position="668"/>
    </location>
</feature>
<evidence type="ECO:0000259" key="3">
    <source>
        <dbReference type="PROSITE" id="PS50103"/>
    </source>
</evidence>
<dbReference type="InterPro" id="IPR012337">
    <property type="entry name" value="RNaseH-like_sf"/>
</dbReference>
<dbReference type="Gene3D" id="3.30.420.10">
    <property type="entry name" value="Ribonuclease H-like superfamily/Ribonuclease H"/>
    <property type="match status" value="1"/>
</dbReference>
<proteinExistence type="predicted"/>
<keyword evidence="1" id="KW-0479">Metal-binding</keyword>
<feature type="compositionally biased region" description="Basic and acidic residues" evidence="2">
    <location>
        <begin position="92"/>
        <end position="106"/>
    </location>
</feature>
<keyword evidence="6" id="KW-1185">Reference proteome</keyword>
<evidence type="ECO:0000313" key="6">
    <source>
        <dbReference type="Proteomes" id="UP000604046"/>
    </source>
</evidence>
<reference evidence="5" key="1">
    <citation type="submission" date="2021-02" db="EMBL/GenBank/DDBJ databases">
        <authorList>
            <person name="Dougan E. K."/>
            <person name="Rhodes N."/>
            <person name="Thang M."/>
            <person name="Chan C."/>
        </authorList>
    </citation>
    <scope>NUCLEOTIDE SEQUENCE</scope>
</reference>
<dbReference type="InterPro" id="IPR036397">
    <property type="entry name" value="RNaseH_sf"/>
</dbReference>
<dbReference type="GO" id="GO:0003676">
    <property type="term" value="F:nucleic acid binding"/>
    <property type="evidence" value="ECO:0007669"/>
    <property type="project" value="InterPro"/>
</dbReference>
<dbReference type="Proteomes" id="UP000604046">
    <property type="component" value="Unassembled WGS sequence"/>
</dbReference>
<dbReference type="PROSITE" id="PS50158">
    <property type="entry name" value="ZF_CCHC"/>
    <property type="match status" value="1"/>
</dbReference>
<feature type="region of interest" description="Disordered" evidence="2">
    <location>
        <begin position="378"/>
        <end position="423"/>
    </location>
</feature>
<feature type="compositionally biased region" description="Acidic residues" evidence="2">
    <location>
        <begin position="1355"/>
        <end position="1369"/>
    </location>
</feature>
<feature type="compositionally biased region" description="Basic and acidic residues" evidence="2">
    <location>
        <begin position="1370"/>
        <end position="1384"/>
    </location>
</feature>
<sequence>MDYTSGTDSMGPQQTDQSAFPQVLVAQSTLELESESGAAAGLEASGVGRGPAIAKAAPQMNGASVHVNDERGRQDDGTYGAVHTEGPAAQMRSDRGVSAYRDERKSGLAPETSEAASMGIGAGAQGDVQDIDGEVGPAYQQTMQRGMYVPEDPFLGQSGGSRDSRDQMSAGFLTPRSMRAAWSDFQAARTGVGPEPEVWPKWVQRLSGFFRPPQIPTAWMPSPMPSPLLDRRSGGSVQDHVAAQSMGDPRMNAAAKTPAKAVTAIPRPPTPPSSSSLPAEAIQAEVQRQLGGLLDRLRQSEAETARLQRLLSEATAAPRVPLQPPLPEEEPPARVATETVPPEREENLGDVHGGAREGSRRDLLGSLWDEISGRIGSVQASNQSMRKAVSVSRLPSPPPQKDDNHVQPPLAPSMSSSGPPNLLDAIAKGVQQLQELQVQTLKREEDGSPEQVKSSMTSLPALKAPQGDMAGVRLQDWLALVSTCMQDLSAGSGLWWQEVLQRVSSAYMTWLAATPLERLQDMGMSFPDSTVLAKALTTSGGKFITESPDAAFRTQLLRSSLRIDGQPSLDSVHKYHQHLQAEIENMAATNVDQGGPRLRAMKTGDGGHAEQSSSAKATAPCRYFFKSQGCRRGAKCPYGHDMGSLSKFERAKKCLQCGSEDHRQRDCPTTRTSRTSKGYTETAAKDASPSASSTSGPRVQKVTFEESATAEDAATVKGDPVWTMEALLKAAAQVIQTSNPEPEPKAPSMKVMRLGRREDEHLDAEDVYALMDSGATHPLRRAWSQEEWQRAEPTVVTLAGGESVELRMHEGGTILVPISTEGYQAPTAPIVPLGSLVQQLGYTLEWSAKKCRLVVGIEEMYIIYVFVMALNLIARLENEKLGLLKKSTAETRERVRQAAVSLERNWFDHLLQYCRGERASNALQAIGEAPFFQNVPLEAKQGLVEGYPEHNGWQALRGLHHLNRRSRRRLHESDKWIVHLFAGKESREEYKYLERHGYVVLELDLERGATHDVLSPAVWRALEWAARSGKIAGIIGGPPCRSYSMLRYQRPGPSPVRTNAYPYGGWPGQPAAEEELAVKDTSLFVRMIYLHALATAGRVIAQPGPEQQREVSFLLEQPQDPREFLRWDHELYDEVVSFWRSDLWIGYANEAGLARYSVDQGAVGHFARKPTSLGTNLTMLSSLDGLKAEGYFDPWQGSSRDLAKWGPGLVEAIVKAIIVHRSIPRMLAMSAEQWADHVRRGHLPFRRDCMTCVQAGATGRRHSRVEHPDAFVMTADLSGPLKEHGLDSHGRGRAPAKFRYLFVAKLRVPKDFVDDGRGVGLDYIPGDDPLHEPVPPDDGLEEEHGGEQRVSGEVEAGEVEENGEKEEDEPERKRPKEDLGEDLKPPDMVNLIFATGLHDNKSATVLEAIQDVVLYARSYNIPILRFHCDRSMEFFAKNSRQWIKEQGMRMTSSEGGEHQSNGAAENTVKWIKQRARTLLAGASLPQRLWPYAADYAATMQRSSVLGFEAKLAAPFGAKVLIKKKPYIGSGHGGKMDDLAPRWEEGSYLGLSNAVRQGHLVYINNEGERFLHTAHVRPGLHDPGPPTESVEAEESSSARRRLRAKTSIRSMTSMAQMDQSLAEKELEKEVERVLGEWNREEAEELVVQACSILPRTANKYGLFRHGGVMGLTKATYDRPWMARLLVKLLQDVDPDAEFASVYVSLDGEKALHRDSHNEAGSLNYLYPVKLPRRGGDLWMELCEGDVVTGSIMELQDNKGKMYYGNVIPLLEGQVRTINPRKRHAVLPWKGKPGERIVVIGYTPARVGKISSAEREQLSVLGFCPPTLTYDDSVAVRALRVKAVDKSIVEEEPEALSGGGWTERVETSDGILLFVVDWKLSRERPPNHPVSNDGAGVVQSKDPEECMAEEMYVVTSDQKARIPLMMSIEAMGSSPVAVRKTEVNYTRNIEELLASLKEPLAVVHTVHPSEVAPNLENWKPSMIKELNAIGHAVIRLKKGDPLREVWMEKKGMQMLPMKLVYTVKPPDAAPLVEGDAWFKRKVRAVICGNMAGDSDLEVYTGAAPAEVVRAALSIASKFGWSAAVLDVISAFLQTPLDEIPNAPIVIAVPPRALVQAQLAEEGELWGITHAVYGLRESPRLWGIFRDGEMRKLKTTLNDKEIVLVQGHIEPTWWAIKMEGCTIGILVIYVDDYLILAFPDVITVVSNAVQRVWKTSALQVASALNPIRFLGMEIHVTTRGFTISQRPYIRELLRLHEIGSQRLDVVPVNREIGSFEASPEEGVFSQEELKFAQQCAGEILWLSQRSRPDWGYVASLLSSLTTKAPRRVAEITMKVLGYLQRTMEYALFLEADSTGLVSYADSSFAPSGARSHTGWVTMLFGAPISWRSSRQSTTSLSTGEAELNAAVEGALALMSSQALLTDVMANPVDLVLETDSTTALSLAEGSGSWRTRQDQGELVVRAHKGRTSEDGASKWRDTTCRCSD</sequence>
<feature type="region of interest" description="Disordered" evidence="2">
    <location>
        <begin position="442"/>
        <end position="463"/>
    </location>
</feature>
<feature type="compositionally biased region" description="Polar residues" evidence="2">
    <location>
        <begin position="669"/>
        <end position="679"/>
    </location>
</feature>
<dbReference type="PANTHER" id="PTHR11439">
    <property type="entry name" value="GAG-POL-RELATED RETROTRANSPOSON"/>
    <property type="match status" value="1"/>
</dbReference>
<dbReference type="PROSITE" id="PS50103">
    <property type="entry name" value="ZF_C3H1"/>
    <property type="match status" value="1"/>
</dbReference>
<dbReference type="PANTHER" id="PTHR11439:SF498">
    <property type="entry name" value="DNAK FAMILY PROTEIN"/>
    <property type="match status" value="1"/>
</dbReference>
<dbReference type="SMART" id="SM00343">
    <property type="entry name" value="ZnF_C2HC"/>
    <property type="match status" value="1"/>
</dbReference>
<evidence type="ECO:0000256" key="1">
    <source>
        <dbReference type="PROSITE-ProRule" id="PRU00723"/>
    </source>
</evidence>
<feature type="compositionally biased region" description="Basic and acidic residues" evidence="2">
    <location>
        <begin position="67"/>
        <end position="76"/>
    </location>
</feature>
<name>A0A812ME80_9DINO</name>
<dbReference type="OrthoDB" id="447981at2759"/>
<accession>A0A812ME80</accession>
<feature type="compositionally biased region" description="Basic and acidic residues" evidence="2">
    <location>
        <begin position="1342"/>
        <end position="1352"/>
    </location>
</feature>
<feature type="zinc finger region" description="C3H1-type" evidence="1">
    <location>
        <begin position="615"/>
        <end position="643"/>
    </location>
</feature>
<dbReference type="SUPFAM" id="SSF53098">
    <property type="entry name" value="Ribonuclease H-like"/>
    <property type="match status" value="1"/>
</dbReference>
<feature type="domain" description="C3H1-type" evidence="3">
    <location>
        <begin position="615"/>
        <end position="643"/>
    </location>
</feature>
<keyword evidence="1" id="KW-0862">Zinc</keyword>